<dbReference type="InterPro" id="IPR002241">
    <property type="entry name" value="Glyco_hydro_27"/>
</dbReference>
<keyword evidence="6" id="KW-1015">Disulfide bond</keyword>
<dbReference type="PANTHER" id="PTHR11452:SF61">
    <property type="entry name" value="ALPHA-GALACTOSIDASE B-RELATED"/>
    <property type="match status" value="1"/>
</dbReference>
<reference evidence="7 8" key="1">
    <citation type="journal article" date="2018" name="Front. Microbiol.">
        <title>Genome-Wide Analysis of Corynespora cassiicola Leaf Fall Disease Putative Effectors.</title>
        <authorList>
            <person name="Lopez D."/>
            <person name="Ribeiro S."/>
            <person name="Label P."/>
            <person name="Fumanal B."/>
            <person name="Venisse J.S."/>
            <person name="Kohler A."/>
            <person name="de Oliveira R.R."/>
            <person name="Labutti K."/>
            <person name="Lipzen A."/>
            <person name="Lail K."/>
            <person name="Bauer D."/>
            <person name="Ohm R.A."/>
            <person name="Barry K.W."/>
            <person name="Spatafora J."/>
            <person name="Grigoriev I.V."/>
            <person name="Martin F.M."/>
            <person name="Pujade-Renaud V."/>
        </authorList>
    </citation>
    <scope>NUCLEOTIDE SEQUENCE [LARGE SCALE GENOMIC DNA]</scope>
    <source>
        <strain evidence="7 8">Philippines</strain>
    </source>
</reference>
<keyword evidence="8" id="KW-1185">Reference proteome</keyword>
<dbReference type="SUPFAM" id="SSF51445">
    <property type="entry name" value="(Trans)glycosidases"/>
    <property type="match status" value="1"/>
</dbReference>
<dbReference type="EC" id="3.2.1.22" evidence="3 6"/>
<evidence type="ECO:0000256" key="6">
    <source>
        <dbReference type="RuleBase" id="RU361168"/>
    </source>
</evidence>
<comment type="catalytic activity">
    <reaction evidence="1 6">
        <text>Hydrolysis of terminal, non-reducing alpha-D-galactose residues in alpha-D-galactosides, including galactose oligosaccharides, galactomannans and galactolipids.</text>
        <dbReference type="EC" id="3.2.1.22"/>
    </reaction>
</comment>
<dbReference type="GO" id="GO:0004557">
    <property type="term" value="F:alpha-galactosidase activity"/>
    <property type="evidence" value="ECO:0007669"/>
    <property type="project" value="UniProtKB-EC"/>
</dbReference>
<dbReference type="STRING" id="1448308.A0A2T2NCE9"/>
<dbReference type="GO" id="GO:0005975">
    <property type="term" value="P:carbohydrate metabolic process"/>
    <property type="evidence" value="ECO:0007669"/>
    <property type="project" value="InterPro"/>
</dbReference>
<dbReference type="InterPro" id="IPR017853">
    <property type="entry name" value="GH"/>
</dbReference>
<dbReference type="OrthoDB" id="5795902at2759"/>
<gene>
    <name evidence="7" type="ORF">BS50DRAFT_637640</name>
</gene>
<dbReference type="PRINTS" id="PR00740">
    <property type="entry name" value="GLHYDRLASE27"/>
</dbReference>
<dbReference type="EMBL" id="KZ678140">
    <property type="protein sequence ID" value="PSN63103.1"/>
    <property type="molecule type" value="Genomic_DNA"/>
</dbReference>
<evidence type="ECO:0000256" key="1">
    <source>
        <dbReference type="ARBA" id="ARBA00001255"/>
    </source>
</evidence>
<dbReference type="Proteomes" id="UP000240883">
    <property type="component" value="Unassembled WGS sequence"/>
</dbReference>
<dbReference type="Pfam" id="PF16499">
    <property type="entry name" value="Melibiase_2"/>
    <property type="match status" value="1"/>
</dbReference>
<dbReference type="AlphaFoldDB" id="A0A2T2NCE9"/>
<evidence type="ECO:0000256" key="3">
    <source>
        <dbReference type="ARBA" id="ARBA00012755"/>
    </source>
</evidence>
<protein>
    <recommendedName>
        <fullName evidence="3 6">Alpha-galactosidase</fullName>
        <ecNumber evidence="3 6">3.2.1.22</ecNumber>
    </recommendedName>
    <alternativeName>
        <fullName evidence="6">Melibiase</fullName>
    </alternativeName>
</protein>
<dbReference type="Gene3D" id="3.20.20.70">
    <property type="entry name" value="Aldolase class I"/>
    <property type="match status" value="1"/>
</dbReference>
<evidence type="ECO:0000313" key="7">
    <source>
        <dbReference type="EMBL" id="PSN63103.1"/>
    </source>
</evidence>
<proteinExistence type="inferred from homology"/>
<comment type="similarity">
    <text evidence="2 6">Belongs to the glycosyl hydrolase 27 family.</text>
</comment>
<dbReference type="PANTHER" id="PTHR11452">
    <property type="entry name" value="ALPHA-GALACTOSIDASE/ALPHA-N-ACETYLGALACTOSAMINIDASE"/>
    <property type="match status" value="1"/>
</dbReference>
<evidence type="ECO:0000313" key="8">
    <source>
        <dbReference type="Proteomes" id="UP000240883"/>
    </source>
</evidence>
<evidence type="ECO:0000256" key="4">
    <source>
        <dbReference type="ARBA" id="ARBA00022801"/>
    </source>
</evidence>
<sequence length="101" mass="11118">MRQIITLIINTNSFQLANTNFWGHSDADMVEVGNPGLSLAESRSHFTLWAAMKSPLLIGTPLDTISPNFAAIVLNKLLLAFNQDEVFGEPATPYKWGTNPD</sequence>
<name>A0A2T2NCE9_CORCC</name>
<organism evidence="7 8">
    <name type="scientific">Corynespora cassiicola Philippines</name>
    <dbReference type="NCBI Taxonomy" id="1448308"/>
    <lineage>
        <taxon>Eukaryota</taxon>
        <taxon>Fungi</taxon>
        <taxon>Dikarya</taxon>
        <taxon>Ascomycota</taxon>
        <taxon>Pezizomycotina</taxon>
        <taxon>Dothideomycetes</taxon>
        <taxon>Pleosporomycetidae</taxon>
        <taxon>Pleosporales</taxon>
        <taxon>Corynesporascaceae</taxon>
        <taxon>Corynespora</taxon>
    </lineage>
</organism>
<keyword evidence="5 6" id="KW-0326">Glycosidase</keyword>
<dbReference type="InterPro" id="IPR013785">
    <property type="entry name" value="Aldolase_TIM"/>
</dbReference>
<evidence type="ECO:0000256" key="5">
    <source>
        <dbReference type="ARBA" id="ARBA00023295"/>
    </source>
</evidence>
<evidence type="ECO:0000256" key="2">
    <source>
        <dbReference type="ARBA" id="ARBA00009743"/>
    </source>
</evidence>
<keyword evidence="4 6" id="KW-0378">Hydrolase</keyword>
<accession>A0A2T2NCE9</accession>